<dbReference type="InterPro" id="IPR025110">
    <property type="entry name" value="AMP-bd_C"/>
</dbReference>
<evidence type="ECO:0000256" key="2">
    <source>
        <dbReference type="ARBA" id="ARBA00022553"/>
    </source>
</evidence>
<dbReference type="InterPro" id="IPR045851">
    <property type="entry name" value="AMP-bd_C_sf"/>
</dbReference>
<dbReference type="NCBIfam" id="TIGR01733">
    <property type="entry name" value="AA-adenyl-dom"/>
    <property type="match status" value="1"/>
</dbReference>
<accession>A0ABZ1HI66</accession>
<dbReference type="InterPro" id="IPR010071">
    <property type="entry name" value="AA_adenyl_dom"/>
</dbReference>
<dbReference type="Gene3D" id="3.40.50.12780">
    <property type="entry name" value="N-terminal domain of ligase-like"/>
    <property type="match status" value="1"/>
</dbReference>
<dbReference type="RefSeq" id="WP_326729755.1">
    <property type="nucleotide sequence ID" value="NZ_CP108134.1"/>
</dbReference>
<organism evidence="5 6">
    <name type="scientific">Streptomyces phaeochromogenes</name>
    <dbReference type="NCBI Taxonomy" id="1923"/>
    <lineage>
        <taxon>Bacteria</taxon>
        <taxon>Bacillati</taxon>
        <taxon>Actinomycetota</taxon>
        <taxon>Actinomycetes</taxon>
        <taxon>Kitasatosporales</taxon>
        <taxon>Streptomycetaceae</taxon>
        <taxon>Streptomyces</taxon>
        <taxon>Streptomyces phaeochromogenes group</taxon>
    </lineage>
</organism>
<feature type="domain" description="Carrier" evidence="4">
    <location>
        <begin position="562"/>
        <end position="637"/>
    </location>
</feature>
<dbReference type="InterPro" id="IPR020806">
    <property type="entry name" value="PKS_PP-bd"/>
</dbReference>
<dbReference type="PROSITE" id="PS00455">
    <property type="entry name" value="AMP_BINDING"/>
    <property type="match status" value="1"/>
</dbReference>
<dbReference type="InterPro" id="IPR020845">
    <property type="entry name" value="AMP-binding_CS"/>
</dbReference>
<feature type="compositionally biased region" description="Low complexity" evidence="3">
    <location>
        <begin position="541"/>
        <end position="566"/>
    </location>
</feature>
<evidence type="ECO:0000256" key="1">
    <source>
        <dbReference type="ARBA" id="ARBA00022450"/>
    </source>
</evidence>
<dbReference type="PANTHER" id="PTHR45527:SF1">
    <property type="entry name" value="FATTY ACID SYNTHASE"/>
    <property type="match status" value="1"/>
</dbReference>
<name>A0ABZ1HI66_STRPH</name>
<proteinExistence type="predicted"/>
<reference evidence="5 6" key="1">
    <citation type="submission" date="2022-10" db="EMBL/GenBank/DDBJ databases">
        <title>The complete genomes of actinobacterial strains from the NBC collection.</title>
        <authorList>
            <person name="Joergensen T.S."/>
            <person name="Alvarez Arevalo M."/>
            <person name="Sterndorff E.B."/>
            <person name="Faurdal D."/>
            <person name="Vuksanovic O."/>
            <person name="Mourched A.-S."/>
            <person name="Charusanti P."/>
            <person name="Shaw S."/>
            <person name="Blin K."/>
            <person name="Weber T."/>
        </authorList>
    </citation>
    <scope>NUCLEOTIDE SEQUENCE [LARGE SCALE GENOMIC DNA]</scope>
    <source>
        <strain evidence="5 6">NBC 01752</strain>
    </source>
</reference>
<keyword evidence="2" id="KW-0597">Phosphoprotein</keyword>
<dbReference type="InterPro" id="IPR000873">
    <property type="entry name" value="AMP-dep_synth/lig_dom"/>
</dbReference>
<keyword evidence="6" id="KW-1185">Reference proteome</keyword>
<dbReference type="SUPFAM" id="SSF56801">
    <property type="entry name" value="Acetyl-CoA synthetase-like"/>
    <property type="match status" value="1"/>
</dbReference>
<dbReference type="InterPro" id="IPR009081">
    <property type="entry name" value="PP-bd_ACP"/>
</dbReference>
<dbReference type="Pfam" id="PF00501">
    <property type="entry name" value="AMP-binding"/>
    <property type="match status" value="1"/>
</dbReference>
<keyword evidence="1" id="KW-0596">Phosphopantetheine</keyword>
<sequence>MTTVQAPADRPSTDADHRLDALLLERWERDPALPAIIHGDTVLTVGELRERVLRTAAALRAHGVRAGDRVVIHHVRSVEFVVAVLGAMFAGAAHAALGVDDPPQRTLRAVRDCEPRAVLTNSTLRERFSGVSDVPGLPGLPGLSDLVVLTDEECAAYPPTLEPVREASDTSADDPVAVIYTSGSTGRPKASLISHRALVSRITALQTTHRMDERDRMLHHTVCTFDMHLGELYWPLLAGATVVIAAPGRHRDADHLAELIRDQGITTVYFGVSQLELFLLTRDPAERYDGLRQVLTGGEVLGPELVRRFHARSTASLTNIYGPSECTIYCTAWVLPRDPDLDTVLIGPAIQDTELWILDENGTPVADGEPGELYIGGAGVALGYLNRPELTAERFLDAERLPNAPAVSPHCRLYRSGDLVRARPDGALEFLGRADRQVKIRGIRIEPGEIEETAKRCTGVRQAAVVAHGSGAEKRLAAFVVPETGTEPGSLPSSVREALRTWLPPYMVPSAIEVADELPLTPNGKLDRRLMETWAAKRSAESAPARPVSRAPADTAAGTPADADPDVESVVSEVWCEVLQVPTVGPDDDFFDLGGDSFKVLRVVETLRERLRADIPLAALLLEPTAADFSEELRRIMAHGPTD</sequence>
<dbReference type="SUPFAM" id="SSF47336">
    <property type="entry name" value="ACP-like"/>
    <property type="match status" value="1"/>
</dbReference>
<protein>
    <submittedName>
        <fullName evidence="5">Amino acid adenylation domain-containing protein</fullName>
    </submittedName>
</protein>
<dbReference type="Pfam" id="PF13193">
    <property type="entry name" value="AMP-binding_C"/>
    <property type="match status" value="1"/>
</dbReference>
<evidence type="ECO:0000256" key="3">
    <source>
        <dbReference type="SAM" id="MobiDB-lite"/>
    </source>
</evidence>
<dbReference type="Proteomes" id="UP001340816">
    <property type="component" value="Chromosome"/>
</dbReference>
<evidence type="ECO:0000259" key="4">
    <source>
        <dbReference type="PROSITE" id="PS50075"/>
    </source>
</evidence>
<evidence type="ECO:0000313" key="6">
    <source>
        <dbReference type="Proteomes" id="UP001340816"/>
    </source>
</evidence>
<dbReference type="Gene3D" id="1.10.1200.10">
    <property type="entry name" value="ACP-like"/>
    <property type="match status" value="1"/>
</dbReference>
<evidence type="ECO:0000313" key="5">
    <source>
        <dbReference type="EMBL" id="WSD16956.1"/>
    </source>
</evidence>
<dbReference type="CDD" id="cd05930">
    <property type="entry name" value="A_NRPS"/>
    <property type="match status" value="1"/>
</dbReference>
<dbReference type="PROSITE" id="PS50075">
    <property type="entry name" value="CARRIER"/>
    <property type="match status" value="1"/>
</dbReference>
<dbReference type="Pfam" id="PF00550">
    <property type="entry name" value="PP-binding"/>
    <property type="match status" value="1"/>
</dbReference>
<dbReference type="EMBL" id="CP109135">
    <property type="protein sequence ID" value="WSD16956.1"/>
    <property type="molecule type" value="Genomic_DNA"/>
</dbReference>
<dbReference type="InterPro" id="IPR036736">
    <property type="entry name" value="ACP-like_sf"/>
</dbReference>
<gene>
    <name evidence="5" type="ORF">OHB35_28995</name>
</gene>
<dbReference type="InterPro" id="IPR042099">
    <property type="entry name" value="ANL_N_sf"/>
</dbReference>
<dbReference type="Gene3D" id="3.30.300.30">
    <property type="match status" value="1"/>
</dbReference>
<dbReference type="SMART" id="SM00823">
    <property type="entry name" value="PKS_PP"/>
    <property type="match status" value="1"/>
</dbReference>
<feature type="region of interest" description="Disordered" evidence="3">
    <location>
        <begin position="537"/>
        <end position="566"/>
    </location>
</feature>
<dbReference type="PANTHER" id="PTHR45527">
    <property type="entry name" value="NONRIBOSOMAL PEPTIDE SYNTHETASE"/>
    <property type="match status" value="1"/>
</dbReference>